<keyword evidence="2" id="KW-0238">DNA-binding</keyword>
<reference evidence="7 8" key="1">
    <citation type="journal article" date="2011" name="Cell">
        <title>Insight into structure and assembly of the nuclear pore complex by utilizing the genome of a eukaryotic thermophile.</title>
        <authorList>
            <person name="Amlacher S."/>
            <person name="Sarges P."/>
            <person name="Flemming D."/>
            <person name="van Noort V."/>
            <person name="Kunze R."/>
            <person name="Devos D.P."/>
            <person name="Arumugam M."/>
            <person name="Bork P."/>
            <person name="Hurt E."/>
        </authorList>
    </citation>
    <scope>NUCLEOTIDE SEQUENCE [LARGE SCALE GENOMIC DNA]</scope>
    <source>
        <strain evidence="8">DSM 1495 / CBS 144.50 / IMI 039719</strain>
    </source>
</reference>
<dbReference type="AlphaFoldDB" id="G0S0N1"/>
<sequence length="740" mass="78395">MEIDMLLDTRNDLEAQMGEDDSLFVPGPAQLVFQVSPFLAQFASSQGLRSRSDEGEETPPPDLVTPTESSDLDEGDGMNTDEQSTPPTPDGVAPPQNSPVPFFLPMRPAASSIEIPTTAAGPLGPPAETPDPAAGPSNTQNEHTKASTGSPENQAEPSEGSIEAPEVTNAPADAGAEHPETPESRGTQKPMEALSRPSNPSIESSQMAGHAGSSAALPEASTEPLEPVNGSLETSNTNPESPVDHAEMSLKAQETKSGHTTEVSKPLVESPDPSIPLSATPSGPHQPMIEPSEICQESPSSVTPSTLSNPFASPSQVPRPDTPETSIEPPHPSPEPEPAAEPTPVSLPESAPEPAPSSSPQLPRHLEIQEIPEFKPRNLHTCQICLRMLPQDEGQSTSRLLKTPSGEHVFSAVSTFNCHQTALSTLPAPEHPCGLCFNEAARTSLQEWPPQLHLPPPTSAASPSSCPNLCHQEDLGLGTLADKNLFCFDFSNDLLQWNQTVPITAADVETAVQTLSDTTLLTPEVDPDLAACLSALQPSLAVSVSDDSFVAFPVTSLSAGSGSSPAALSDSLVTPQISTTLTPESATITCSQSPSVAQTTSETSDTSTPGLIPGLKLPPPKEPKRRPGRKPGSSSILHSVADGRVIKTLGTTTPQIQEYEVDETTLIRRYRNNLAAKRCRQKKLDRITELEEEVKRVMSERDELRIALAKREAEVRALREMLRLATSTGESLKVGNGGLI</sequence>
<feature type="compositionally biased region" description="Basic and acidic residues" evidence="5">
    <location>
        <begin position="242"/>
        <end position="259"/>
    </location>
</feature>
<dbReference type="GO" id="GO:0005667">
    <property type="term" value="C:transcription regulator complex"/>
    <property type="evidence" value="ECO:0007669"/>
    <property type="project" value="TreeGrafter"/>
</dbReference>
<dbReference type="PROSITE" id="PS00036">
    <property type="entry name" value="BZIP_BASIC"/>
    <property type="match status" value="1"/>
</dbReference>
<dbReference type="RefSeq" id="XP_006691583.1">
    <property type="nucleotide sequence ID" value="XM_006691520.1"/>
</dbReference>
<dbReference type="GO" id="GO:0000978">
    <property type="term" value="F:RNA polymerase II cis-regulatory region sequence-specific DNA binding"/>
    <property type="evidence" value="ECO:0007669"/>
    <property type="project" value="TreeGrafter"/>
</dbReference>
<dbReference type="PANTHER" id="PTHR11462:SF35">
    <property type="entry name" value="TRANSCRIPTION FACTOR JRA"/>
    <property type="match status" value="1"/>
</dbReference>
<dbReference type="eggNOG" id="ENOG502SG5D">
    <property type="taxonomic scope" value="Eukaryota"/>
</dbReference>
<feature type="compositionally biased region" description="Polar residues" evidence="5">
    <location>
        <begin position="136"/>
        <end position="156"/>
    </location>
</feature>
<dbReference type="InterPro" id="IPR046347">
    <property type="entry name" value="bZIP_sf"/>
</dbReference>
<proteinExistence type="predicted"/>
<dbReference type="SMART" id="SM00338">
    <property type="entry name" value="BRLZ"/>
    <property type="match status" value="1"/>
</dbReference>
<keyword evidence="4" id="KW-0175">Coiled coil</keyword>
<evidence type="ECO:0000256" key="5">
    <source>
        <dbReference type="SAM" id="MobiDB-lite"/>
    </source>
</evidence>
<name>G0S0N1_CHATD</name>
<dbReference type="InterPro" id="IPR050946">
    <property type="entry name" value="AP-1_TF_bZIP"/>
</dbReference>
<evidence type="ECO:0000259" key="6">
    <source>
        <dbReference type="PROSITE" id="PS50217"/>
    </source>
</evidence>
<feature type="compositionally biased region" description="Polar residues" evidence="5">
    <location>
        <begin position="295"/>
        <end position="316"/>
    </location>
</feature>
<feature type="coiled-coil region" evidence="4">
    <location>
        <begin position="680"/>
        <end position="721"/>
    </location>
</feature>
<keyword evidence="3" id="KW-0804">Transcription</keyword>
<dbReference type="GO" id="GO:1903833">
    <property type="term" value="P:positive regulation of cellular response to amino acid starvation"/>
    <property type="evidence" value="ECO:0007669"/>
    <property type="project" value="TreeGrafter"/>
</dbReference>
<keyword evidence="8" id="KW-1185">Reference proteome</keyword>
<dbReference type="STRING" id="759272.G0S0N1"/>
<dbReference type="KEGG" id="cthr:CTHT_0010620"/>
<keyword evidence="1" id="KW-0805">Transcription regulation</keyword>
<dbReference type="GeneID" id="18255100"/>
<evidence type="ECO:0000313" key="7">
    <source>
        <dbReference type="EMBL" id="EGS22591.1"/>
    </source>
</evidence>
<evidence type="ECO:0000256" key="4">
    <source>
        <dbReference type="SAM" id="Coils"/>
    </source>
</evidence>
<protein>
    <recommendedName>
        <fullName evidence="6">BZIP domain-containing protein</fullName>
    </recommendedName>
</protein>
<dbReference type="PANTHER" id="PTHR11462">
    <property type="entry name" value="JUN TRANSCRIPTION FACTOR-RELATED"/>
    <property type="match status" value="1"/>
</dbReference>
<dbReference type="Proteomes" id="UP000008066">
    <property type="component" value="Unassembled WGS sequence"/>
</dbReference>
<evidence type="ECO:0000256" key="1">
    <source>
        <dbReference type="ARBA" id="ARBA00023015"/>
    </source>
</evidence>
<evidence type="ECO:0000313" key="8">
    <source>
        <dbReference type="Proteomes" id="UP000008066"/>
    </source>
</evidence>
<evidence type="ECO:0000256" key="2">
    <source>
        <dbReference type="ARBA" id="ARBA00023125"/>
    </source>
</evidence>
<feature type="region of interest" description="Disordered" evidence="5">
    <location>
        <begin position="43"/>
        <end position="363"/>
    </location>
</feature>
<feature type="compositionally biased region" description="Pro residues" evidence="5">
    <location>
        <begin position="329"/>
        <end position="341"/>
    </location>
</feature>
<feature type="compositionally biased region" description="Polar residues" evidence="5">
    <location>
        <begin position="196"/>
        <end position="207"/>
    </location>
</feature>
<accession>G0S0N1</accession>
<dbReference type="EMBL" id="GL988039">
    <property type="protein sequence ID" value="EGS22591.1"/>
    <property type="molecule type" value="Genomic_DNA"/>
</dbReference>
<dbReference type="GO" id="GO:0001080">
    <property type="term" value="P:nitrogen catabolite activation of transcription from RNA polymerase II promoter"/>
    <property type="evidence" value="ECO:0007669"/>
    <property type="project" value="TreeGrafter"/>
</dbReference>
<dbReference type="GO" id="GO:0000981">
    <property type="term" value="F:DNA-binding transcription factor activity, RNA polymerase II-specific"/>
    <property type="evidence" value="ECO:0007669"/>
    <property type="project" value="TreeGrafter"/>
</dbReference>
<feature type="domain" description="BZIP" evidence="6">
    <location>
        <begin position="662"/>
        <end position="725"/>
    </location>
</feature>
<evidence type="ECO:0000256" key="3">
    <source>
        <dbReference type="ARBA" id="ARBA00023163"/>
    </source>
</evidence>
<dbReference type="CDD" id="cd14686">
    <property type="entry name" value="bZIP"/>
    <property type="match status" value="1"/>
</dbReference>
<gene>
    <name evidence="7" type="ORF">CTHT_0010620</name>
</gene>
<dbReference type="HOGENOM" id="CLU_375044_0_0_1"/>
<organism evidence="8">
    <name type="scientific">Chaetomium thermophilum (strain DSM 1495 / CBS 144.50 / IMI 039719)</name>
    <name type="common">Thermochaetoides thermophila</name>
    <dbReference type="NCBI Taxonomy" id="759272"/>
    <lineage>
        <taxon>Eukaryota</taxon>
        <taxon>Fungi</taxon>
        <taxon>Dikarya</taxon>
        <taxon>Ascomycota</taxon>
        <taxon>Pezizomycotina</taxon>
        <taxon>Sordariomycetes</taxon>
        <taxon>Sordariomycetidae</taxon>
        <taxon>Sordariales</taxon>
        <taxon>Chaetomiaceae</taxon>
        <taxon>Thermochaetoides</taxon>
    </lineage>
</organism>
<dbReference type="SUPFAM" id="SSF57959">
    <property type="entry name" value="Leucine zipper domain"/>
    <property type="match status" value="1"/>
</dbReference>
<feature type="region of interest" description="Disordered" evidence="5">
    <location>
        <begin position="586"/>
        <end position="637"/>
    </location>
</feature>
<feature type="compositionally biased region" description="Polar residues" evidence="5">
    <location>
        <begin position="231"/>
        <end position="240"/>
    </location>
</feature>
<dbReference type="OrthoDB" id="2257100at2759"/>
<dbReference type="PROSITE" id="PS50217">
    <property type="entry name" value="BZIP"/>
    <property type="match status" value="1"/>
</dbReference>
<dbReference type="Pfam" id="PF07716">
    <property type="entry name" value="bZIP_2"/>
    <property type="match status" value="1"/>
</dbReference>
<dbReference type="Gene3D" id="1.20.5.170">
    <property type="match status" value="1"/>
</dbReference>
<dbReference type="InterPro" id="IPR004827">
    <property type="entry name" value="bZIP"/>
</dbReference>
<feature type="compositionally biased region" description="Polar residues" evidence="5">
    <location>
        <begin position="586"/>
        <end position="608"/>
    </location>
</feature>